<feature type="domain" description="Protein kinase" evidence="3">
    <location>
        <begin position="1"/>
        <end position="174"/>
    </location>
</feature>
<gene>
    <name evidence="4" type="ORF">BT67DRAFT_453301</name>
</gene>
<name>A0AAN6ZIF4_9PEZI</name>
<evidence type="ECO:0000256" key="1">
    <source>
        <dbReference type="ARBA" id="ARBA00022741"/>
    </source>
</evidence>
<dbReference type="AlphaFoldDB" id="A0AAN6ZIF4"/>
<keyword evidence="5" id="KW-1185">Reference proteome</keyword>
<dbReference type="PANTHER" id="PTHR24346:SF30">
    <property type="entry name" value="MATERNAL EMBRYONIC LEUCINE ZIPPER KINASE"/>
    <property type="match status" value="1"/>
</dbReference>
<dbReference type="GO" id="GO:0005737">
    <property type="term" value="C:cytoplasm"/>
    <property type="evidence" value="ECO:0007669"/>
    <property type="project" value="TreeGrafter"/>
</dbReference>
<keyword evidence="1" id="KW-0547">Nucleotide-binding</keyword>
<dbReference type="InterPro" id="IPR000719">
    <property type="entry name" value="Prot_kinase_dom"/>
</dbReference>
<proteinExistence type="predicted"/>
<reference evidence="4" key="1">
    <citation type="journal article" date="2023" name="Mol. Phylogenet. Evol.">
        <title>Genome-scale phylogeny and comparative genomics of the fungal order Sordariales.</title>
        <authorList>
            <person name="Hensen N."/>
            <person name="Bonometti L."/>
            <person name="Westerberg I."/>
            <person name="Brannstrom I.O."/>
            <person name="Guillou S."/>
            <person name="Cros-Aarteil S."/>
            <person name="Calhoun S."/>
            <person name="Haridas S."/>
            <person name="Kuo A."/>
            <person name="Mondo S."/>
            <person name="Pangilinan J."/>
            <person name="Riley R."/>
            <person name="LaButti K."/>
            <person name="Andreopoulos B."/>
            <person name="Lipzen A."/>
            <person name="Chen C."/>
            <person name="Yan M."/>
            <person name="Daum C."/>
            <person name="Ng V."/>
            <person name="Clum A."/>
            <person name="Steindorff A."/>
            <person name="Ohm R.A."/>
            <person name="Martin F."/>
            <person name="Silar P."/>
            <person name="Natvig D.O."/>
            <person name="Lalanne C."/>
            <person name="Gautier V."/>
            <person name="Ament-Velasquez S.L."/>
            <person name="Kruys A."/>
            <person name="Hutchinson M.I."/>
            <person name="Powell A.J."/>
            <person name="Barry K."/>
            <person name="Miller A.N."/>
            <person name="Grigoriev I.V."/>
            <person name="Debuchy R."/>
            <person name="Gladieux P."/>
            <person name="Hiltunen Thoren M."/>
            <person name="Johannesson H."/>
        </authorList>
    </citation>
    <scope>NUCLEOTIDE SEQUENCE</scope>
    <source>
        <strain evidence="4">CBS 123565</strain>
    </source>
</reference>
<dbReference type="Gene3D" id="1.10.510.10">
    <property type="entry name" value="Transferase(Phosphotransferase) domain 1"/>
    <property type="match status" value="1"/>
</dbReference>
<dbReference type="GO" id="GO:0004674">
    <property type="term" value="F:protein serine/threonine kinase activity"/>
    <property type="evidence" value="ECO:0007669"/>
    <property type="project" value="TreeGrafter"/>
</dbReference>
<dbReference type="GO" id="GO:0035556">
    <property type="term" value="P:intracellular signal transduction"/>
    <property type="evidence" value="ECO:0007669"/>
    <property type="project" value="TreeGrafter"/>
</dbReference>
<dbReference type="SUPFAM" id="SSF56112">
    <property type="entry name" value="Protein kinase-like (PK-like)"/>
    <property type="match status" value="1"/>
</dbReference>
<keyword evidence="4" id="KW-0418">Kinase</keyword>
<evidence type="ECO:0000313" key="4">
    <source>
        <dbReference type="EMBL" id="KAK4138744.1"/>
    </source>
</evidence>
<sequence>MRGAHCPSSPLLQSFHFVGFVHNDIKPGNILFSCERGAVVIDFGLSSEVGSRGVHTGGTPWYVPPEYARDGKRGAPGDVFALGVVMMYVVGRLPLPERHFKELWFNILDAYNAGSAAALAMGRWQDVVVQTARTLDAASSELERLVQRMVAPTPGARVALDRLAEEAAVLPEHE</sequence>
<comment type="caution">
    <text evidence="4">The sequence shown here is derived from an EMBL/GenBank/DDBJ whole genome shotgun (WGS) entry which is preliminary data.</text>
</comment>
<keyword evidence="2" id="KW-0067">ATP-binding</keyword>
<dbReference type="PROSITE" id="PS00108">
    <property type="entry name" value="PROTEIN_KINASE_ST"/>
    <property type="match status" value="1"/>
</dbReference>
<dbReference type="PANTHER" id="PTHR24346">
    <property type="entry name" value="MAP/MICROTUBULE AFFINITY-REGULATING KINASE"/>
    <property type="match status" value="1"/>
</dbReference>
<protein>
    <submittedName>
        <fullName evidence="4">Kinase-like protein</fullName>
    </submittedName>
</protein>
<dbReference type="EMBL" id="MU853401">
    <property type="protein sequence ID" value="KAK4138744.1"/>
    <property type="molecule type" value="Genomic_DNA"/>
</dbReference>
<evidence type="ECO:0000259" key="3">
    <source>
        <dbReference type="PROSITE" id="PS50011"/>
    </source>
</evidence>
<evidence type="ECO:0000313" key="5">
    <source>
        <dbReference type="Proteomes" id="UP001304895"/>
    </source>
</evidence>
<evidence type="ECO:0000256" key="2">
    <source>
        <dbReference type="ARBA" id="ARBA00022840"/>
    </source>
</evidence>
<keyword evidence="4" id="KW-0808">Transferase</keyword>
<reference evidence="4" key="2">
    <citation type="submission" date="2023-05" db="EMBL/GenBank/DDBJ databases">
        <authorList>
            <consortium name="Lawrence Berkeley National Laboratory"/>
            <person name="Steindorff A."/>
            <person name="Hensen N."/>
            <person name="Bonometti L."/>
            <person name="Westerberg I."/>
            <person name="Brannstrom I.O."/>
            <person name="Guillou S."/>
            <person name="Cros-Aarteil S."/>
            <person name="Calhoun S."/>
            <person name="Haridas S."/>
            <person name="Kuo A."/>
            <person name="Mondo S."/>
            <person name="Pangilinan J."/>
            <person name="Riley R."/>
            <person name="Labutti K."/>
            <person name="Andreopoulos B."/>
            <person name="Lipzen A."/>
            <person name="Chen C."/>
            <person name="Yanf M."/>
            <person name="Daum C."/>
            <person name="Ng V."/>
            <person name="Clum A."/>
            <person name="Ohm R."/>
            <person name="Martin F."/>
            <person name="Silar P."/>
            <person name="Natvig D."/>
            <person name="Lalanne C."/>
            <person name="Gautier V."/>
            <person name="Ament-Velasquez S.L."/>
            <person name="Kruys A."/>
            <person name="Hutchinson M.I."/>
            <person name="Powell A.J."/>
            <person name="Barry K."/>
            <person name="Miller A.N."/>
            <person name="Grigoriev I.V."/>
            <person name="Debuchy R."/>
            <person name="Gladieux P."/>
            <person name="Thoren M.H."/>
            <person name="Johannesson H."/>
        </authorList>
    </citation>
    <scope>NUCLEOTIDE SEQUENCE</scope>
    <source>
        <strain evidence="4">CBS 123565</strain>
    </source>
</reference>
<dbReference type="PROSITE" id="PS50011">
    <property type="entry name" value="PROTEIN_KINASE_DOM"/>
    <property type="match status" value="1"/>
</dbReference>
<dbReference type="InterPro" id="IPR011009">
    <property type="entry name" value="Kinase-like_dom_sf"/>
</dbReference>
<organism evidence="4 5">
    <name type="scientific">Trichocladium antarcticum</name>
    <dbReference type="NCBI Taxonomy" id="1450529"/>
    <lineage>
        <taxon>Eukaryota</taxon>
        <taxon>Fungi</taxon>
        <taxon>Dikarya</taxon>
        <taxon>Ascomycota</taxon>
        <taxon>Pezizomycotina</taxon>
        <taxon>Sordariomycetes</taxon>
        <taxon>Sordariomycetidae</taxon>
        <taxon>Sordariales</taxon>
        <taxon>Chaetomiaceae</taxon>
        <taxon>Trichocladium</taxon>
    </lineage>
</organism>
<dbReference type="Pfam" id="PF00069">
    <property type="entry name" value="Pkinase"/>
    <property type="match status" value="1"/>
</dbReference>
<dbReference type="GO" id="GO:0005524">
    <property type="term" value="F:ATP binding"/>
    <property type="evidence" value="ECO:0007669"/>
    <property type="project" value="UniProtKB-KW"/>
</dbReference>
<accession>A0AAN6ZIF4</accession>
<dbReference type="InterPro" id="IPR008271">
    <property type="entry name" value="Ser/Thr_kinase_AS"/>
</dbReference>
<dbReference type="Proteomes" id="UP001304895">
    <property type="component" value="Unassembled WGS sequence"/>
</dbReference>